<dbReference type="Proteomes" id="UP001152523">
    <property type="component" value="Unassembled WGS sequence"/>
</dbReference>
<dbReference type="AlphaFoldDB" id="A0AAV0CM22"/>
<protein>
    <submittedName>
        <fullName evidence="2">Uncharacterized protein</fullName>
    </submittedName>
</protein>
<evidence type="ECO:0000313" key="3">
    <source>
        <dbReference type="Proteomes" id="UP001152523"/>
    </source>
</evidence>
<feature type="region of interest" description="Disordered" evidence="1">
    <location>
        <begin position="393"/>
        <end position="412"/>
    </location>
</feature>
<feature type="compositionally biased region" description="Basic residues" evidence="1">
    <location>
        <begin position="393"/>
        <end position="403"/>
    </location>
</feature>
<reference evidence="2" key="1">
    <citation type="submission" date="2022-07" db="EMBL/GenBank/DDBJ databases">
        <authorList>
            <person name="Macas J."/>
            <person name="Novak P."/>
            <person name="Neumann P."/>
        </authorList>
    </citation>
    <scope>NUCLEOTIDE SEQUENCE</scope>
</reference>
<sequence>MRHKFPQRPKPLFRQNWGYIPSIDFEQHSRAANKVGRYDSGWPLSNGFDIQIESKSFHFKILDSSIHVSETKLGIRSAVELDLVRASWLQLSIPKIFGGSYTRIELDKSFCILYDANIFGGYIRVIEKGCDSLFIPEGRNGFGINLFLAGITRAIVMMRDIAAKQSTCVLATGEISPDFVGVNNLELECMLLDGDQLDSTENEISISGALFKVDIEDFAYYDNSLQLISVNEPEQILEPDPFANLKDFFQITLTNGVESLSQFLTNEFERLLISILDSRENLILGSTDEGKATGTEAYPERVDQNEFRASELGGVGIQSDSLAWDGFYGDSCASSGDEFLGHVSENEKRVPISKVGDLWDFDTNQDICYKALLVTRENCLPTQNLNTQKRMYRKKNQRSHLMRTRSQTRAEL</sequence>
<comment type="caution">
    <text evidence="2">The sequence shown here is derived from an EMBL/GenBank/DDBJ whole genome shotgun (WGS) entry which is preliminary data.</text>
</comment>
<keyword evidence="3" id="KW-1185">Reference proteome</keyword>
<organism evidence="2 3">
    <name type="scientific">Cuscuta epithymum</name>
    <dbReference type="NCBI Taxonomy" id="186058"/>
    <lineage>
        <taxon>Eukaryota</taxon>
        <taxon>Viridiplantae</taxon>
        <taxon>Streptophyta</taxon>
        <taxon>Embryophyta</taxon>
        <taxon>Tracheophyta</taxon>
        <taxon>Spermatophyta</taxon>
        <taxon>Magnoliopsida</taxon>
        <taxon>eudicotyledons</taxon>
        <taxon>Gunneridae</taxon>
        <taxon>Pentapetalae</taxon>
        <taxon>asterids</taxon>
        <taxon>lamiids</taxon>
        <taxon>Solanales</taxon>
        <taxon>Convolvulaceae</taxon>
        <taxon>Cuscuteae</taxon>
        <taxon>Cuscuta</taxon>
        <taxon>Cuscuta subgen. Cuscuta</taxon>
    </lineage>
</organism>
<evidence type="ECO:0000313" key="2">
    <source>
        <dbReference type="EMBL" id="CAH9080884.1"/>
    </source>
</evidence>
<proteinExistence type="predicted"/>
<gene>
    <name evidence="2" type="ORF">CEPIT_LOCUS7475</name>
</gene>
<name>A0AAV0CM22_9ASTE</name>
<dbReference type="EMBL" id="CAMAPF010000035">
    <property type="protein sequence ID" value="CAH9080884.1"/>
    <property type="molecule type" value="Genomic_DNA"/>
</dbReference>
<evidence type="ECO:0000256" key="1">
    <source>
        <dbReference type="SAM" id="MobiDB-lite"/>
    </source>
</evidence>
<accession>A0AAV0CM22</accession>